<protein>
    <submittedName>
        <fullName evidence="2">Uncharacterized protein</fullName>
    </submittedName>
</protein>
<accession>A0A3B1D8I6</accession>
<dbReference type="EMBL" id="UOGH01000285">
    <property type="protein sequence ID" value="VAX33143.1"/>
    <property type="molecule type" value="Genomic_DNA"/>
</dbReference>
<keyword evidence="1" id="KW-1133">Transmembrane helix</keyword>
<evidence type="ECO:0000313" key="2">
    <source>
        <dbReference type="EMBL" id="VAX33143.1"/>
    </source>
</evidence>
<reference evidence="2" key="1">
    <citation type="submission" date="2018-06" db="EMBL/GenBank/DDBJ databases">
        <authorList>
            <person name="Zhirakovskaya E."/>
        </authorList>
    </citation>
    <scope>NUCLEOTIDE SEQUENCE</scope>
</reference>
<gene>
    <name evidence="2" type="ORF">MNBD_NITROSPIRAE02-36</name>
</gene>
<evidence type="ECO:0000256" key="1">
    <source>
        <dbReference type="SAM" id="Phobius"/>
    </source>
</evidence>
<keyword evidence="1" id="KW-0812">Transmembrane</keyword>
<keyword evidence="1" id="KW-0472">Membrane</keyword>
<feature type="transmembrane region" description="Helical" evidence="1">
    <location>
        <begin position="12"/>
        <end position="30"/>
    </location>
</feature>
<dbReference type="AlphaFoldDB" id="A0A3B1D8I6"/>
<name>A0A3B1D8I6_9ZZZZ</name>
<sequence>MKNSVKINKKISFYIGLLFGAAPLFVLMLIKRIFASEQR</sequence>
<proteinExistence type="predicted"/>
<organism evidence="2">
    <name type="scientific">hydrothermal vent metagenome</name>
    <dbReference type="NCBI Taxonomy" id="652676"/>
    <lineage>
        <taxon>unclassified sequences</taxon>
        <taxon>metagenomes</taxon>
        <taxon>ecological metagenomes</taxon>
    </lineage>
</organism>